<evidence type="ECO:0000313" key="2">
    <source>
        <dbReference type="EMBL" id="CAA2956116.1"/>
    </source>
</evidence>
<evidence type="ECO:0000313" key="3">
    <source>
        <dbReference type="Proteomes" id="UP000594638"/>
    </source>
</evidence>
<dbReference type="Gramene" id="OE9A005358T1">
    <property type="protein sequence ID" value="OE9A005358C1"/>
    <property type="gene ID" value="OE9A005358"/>
</dbReference>
<evidence type="ECO:0000256" key="1">
    <source>
        <dbReference type="SAM" id="MobiDB-lite"/>
    </source>
</evidence>
<organism evidence="2 3">
    <name type="scientific">Olea europaea subsp. europaea</name>
    <dbReference type="NCBI Taxonomy" id="158383"/>
    <lineage>
        <taxon>Eukaryota</taxon>
        <taxon>Viridiplantae</taxon>
        <taxon>Streptophyta</taxon>
        <taxon>Embryophyta</taxon>
        <taxon>Tracheophyta</taxon>
        <taxon>Spermatophyta</taxon>
        <taxon>Magnoliopsida</taxon>
        <taxon>eudicotyledons</taxon>
        <taxon>Gunneridae</taxon>
        <taxon>Pentapetalae</taxon>
        <taxon>asterids</taxon>
        <taxon>lamiids</taxon>
        <taxon>Lamiales</taxon>
        <taxon>Oleaceae</taxon>
        <taxon>Oleeae</taxon>
        <taxon>Olea</taxon>
    </lineage>
</organism>
<accession>A0A8S0PPF9</accession>
<feature type="region of interest" description="Disordered" evidence="1">
    <location>
        <begin position="1"/>
        <end position="60"/>
    </location>
</feature>
<feature type="compositionally biased region" description="Polar residues" evidence="1">
    <location>
        <begin position="107"/>
        <end position="117"/>
    </location>
</feature>
<gene>
    <name evidence="2" type="ORF">OLEA9_A005358</name>
</gene>
<comment type="caution">
    <text evidence="2">The sequence shown here is derived from an EMBL/GenBank/DDBJ whole genome shotgun (WGS) entry which is preliminary data.</text>
</comment>
<dbReference type="AlphaFoldDB" id="A0A8S0PPF9"/>
<proteinExistence type="predicted"/>
<dbReference type="EMBL" id="CACTIH010000174">
    <property type="protein sequence ID" value="CAA2956116.1"/>
    <property type="molecule type" value="Genomic_DNA"/>
</dbReference>
<keyword evidence="3" id="KW-1185">Reference proteome</keyword>
<sequence>MDSHSVVHLHDEPGLGKRRQPHVNNPRRQQGGPVIGRRGARRDGLGSDGGGVRRNTVADRDFHEAIPVPLQVYERRNRRPLDRSDDGEHHQEVLGEGEGEFAGTGGQPRQTGRNVGNQRDGLDDYGRGINFDQANNFDQGINFDHQFNFDRRELQPVLKEIFDDQFKKLILLQRVQQPQITTTITTRMLVQSKIQHKIKEELLLLFDLTPKAEITYSHEPIMTLMHVLIWESASGAINQVIFQIAVQTDDLLTL</sequence>
<name>A0A8S0PPF9_OLEEU</name>
<feature type="compositionally biased region" description="Basic and acidic residues" evidence="1">
    <location>
        <begin position="1"/>
        <end position="15"/>
    </location>
</feature>
<feature type="compositionally biased region" description="Basic and acidic residues" evidence="1">
    <location>
        <begin position="76"/>
        <end position="93"/>
    </location>
</feature>
<protein>
    <submittedName>
        <fullName evidence="2">Uncharacterized protein</fullName>
    </submittedName>
</protein>
<feature type="region of interest" description="Disordered" evidence="1">
    <location>
        <begin position="76"/>
        <end position="127"/>
    </location>
</feature>
<dbReference type="Proteomes" id="UP000594638">
    <property type="component" value="Unassembled WGS sequence"/>
</dbReference>
<reference evidence="2 3" key="1">
    <citation type="submission" date="2019-12" db="EMBL/GenBank/DDBJ databases">
        <authorList>
            <person name="Alioto T."/>
            <person name="Alioto T."/>
            <person name="Gomez Garrido J."/>
        </authorList>
    </citation>
    <scope>NUCLEOTIDE SEQUENCE [LARGE SCALE GENOMIC DNA]</scope>
</reference>